<reference evidence="2 3" key="1">
    <citation type="submission" date="2021-06" db="EMBL/GenBank/DDBJ databases">
        <authorList>
            <person name="Criscuolo A."/>
        </authorList>
    </citation>
    <scope>NUCLEOTIDE SEQUENCE [LARGE SCALE GENOMIC DNA]</scope>
    <source>
        <strain evidence="3">CIP 111802</strain>
    </source>
</reference>
<name>A0ABM8VGP5_9BACL</name>
<keyword evidence="3" id="KW-1185">Reference proteome</keyword>
<accession>A0ABM8VGP5</accession>
<feature type="transmembrane region" description="Helical" evidence="1">
    <location>
        <begin position="41"/>
        <end position="60"/>
    </location>
</feature>
<feature type="transmembrane region" description="Helical" evidence="1">
    <location>
        <begin position="9"/>
        <end position="29"/>
    </location>
</feature>
<gene>
    <name evidence="2" type="ORF">PAECIP111802_02519</name>
</gene>
<proteinExistence type="predicted"/>
<sequence length="163" mass="18434">MPRTKKEHFYFGLMTCLGMVVCMTFYNLLTNGLIATISLKGILLQLIQIFITAALLELFIVGPVAKRIALSLPYDKSKKVYVILSLAFFMVTGMVLFMSLYGLGAAYVSNRLVGESLIESYFSLVFKNFIFAFPLQLIVVGPLVRYLFNKFVKDKRRIAESMS</sequence>
<evidence type="ECO:0000313" key="3">
    <source>
        <dbReference type="Proteomes" id="UP000730618"/>
    </source>
</evidence>
<keyword evidence="1" id="KW-0472">Membrane</keyword>
<dbReference type="Pfam" id="PF11391">
    <property type="entry name" value="DUF2798"/>
    <property type="match status" value="2"/>
</dbReference>
<feature type="transmembrane region" description="Helical" evidence="1">
    <location>
        <begin position="81"/>
        <end position="109"/>
    </location>
</feature>
<feature type="transmembrane region" description="Helical" evidence="1">
    <location>
        <begin position="129"/>
        <end position="148"/>
    </location>
</feature>
<evidence type="ECO:0008006" key="4">
    <source>
        <dbReference type="Google" id="ProtNLM"/>
    </source>
</evidence>
<organism evidence="2 3">
    <name type="scientific">Paenibacillus allorhizosphaerae</name>
    <dbReference type="NCBI Taxonomy" id="2849866"/>
    <lineage>
        <taxon>Bacteria</taxon>
        <taxon>Bacillati</taxon>
        <taxon>Bacillota</taxon>
        <taxon>Bacilli</taxon>
        <taxon>Bacillales</taxon>
        <taxon>Paenibacillaceae</taxon>
        <taxon>Paenibacillus</taxon>
    </lineage>
</organism>
<dbReference type="RefSeq" id="WP_218098855.1">
    <property type="nucleotide sequence ID" value="NZ_CAJVCE010000006.1"/>
</dbReference>
<keyword evidence="1" id="KW-0812">Transmembrane</keyword>
<dbReference type="Proteomes" id="UP000730618">
    <property type="component" value="Unassembled WGS sequence"/>
</dbReference>
<evidence type="ECO:0000313" key="2">
    <source>
        <dbReference type="EMBL" id="CAG7639215.1"/>
    </source>
</evidence>
<comment type="caution">
    <text evidence="2">The sequence shown here is derived from an EMBL/GenBank/DDBJ whole genome shotgun (WGS) entry which is preliminary data.</text>
</comment>
<dbReference type="EMBL" id="CAJVCE010000006">
    <property type="protein sequence ID" value="CAG7639215.1"/>
    <property type="molecule type" value="Genomic_DNA"/>
</dbReference>
<keyword evidence="1" id="KW-1133">Transmembrane helix</keyword>
<dbReference type="InterPro" id="IPR021529">
    <property type="entry name" value="DUF2798"/>
</dbReference>
<protein>
    <recommendedName>
        <fullName evidence="4">DUF2798 domain-containing protein</fullName>
    </recommendedName>
</protein>
<evidence type="ECO:0000256" key="1">
    <source>
        <dbReference type="SAM" id="Phobius"/>
    </source>
</evidence>